<comment type="caution">
    <text evidence="2">The sequence shown here is derived from an EMBL/GenBank/DDBJ whole genome shotgun (WGS) entry which is preliminary data.</text>
</comment>
<accession>A0A3M0KJB1</accession>
<reference evidence="2 3" key="1">
    <citation type="submission" date="2018-07" db="EMBL/GenBank/DDBJ databases">
        <title>A high quality draft genome assembly of the barn swallow (H. rustica rustica).</title>
        <authorList>
            <person name="Formenti G."/>
            <person name="Chiara M."/>
            <person name="Poveda L."/>
            <person name="Francoijs K.-J."/>
            <person name="Bonisoli-Alquati A."/>
            <person name="Canova L."/>
            <person name="Gianfranceschi L."/>
            <person name="Horner D.S."/>
            <person name="Saino N."/>
        </authorList>
    </citation>
    <scope>NUCLEOTIDE SEQUENCE [LARGE SCALE GENOMIC DNA]</scope>
    <source>
        <strain evidence="2">Chelidonia</strain>
        <tissue evidence="2">Blood</tissue>
    </source>
</reference>
<dbReference type="Proteomes" id="UP000269221">
    <property type="component" value="Unassembled WGS sequence"/>
</dbReference>
<sequence>MGASTCRQRGFRLCWDKAKLRQMGASNRLTQRPVRQQPGSASSWIGPEAWPGLQEQSRSSLGPWTPQQDHGSDFMVLSSFSENKNIIMTIINRDKSLANSKNLQKCVEIKEHNYAVKPVHQTEKDLKEKKKFEKLKPSYDKERKSPWTNYTQVLEFPSSIDSAEGSDTIIRDDMKS</sequence>
<feature type="compositionally biased region" description="Polar residues" evidence="1">
    <location>
        <begin position="54"/>
        <end position="67"/>
    </location>
</feature>
<dbReference type="AlphaFoldDB" id="A0A3M0KJB1"/>
<feature type="compositionally biased region" description="Polar residues" evidence="1">
    <location>
        <begin position="26"/>
        <end position="43"/>
    </location>
</feature>
<proteinExistence type="predicted"/>
<keyword evidence="3" id="KW-1185">Reference proteome</keyword>
<evidence type="ECO:0000313" key="3">
    <source>
        <dbReference type="Proteomes" id="UP000269221"/>
    </source>
</evidence>
<evidence type="ECO:0000256" key="1">
    <source>
        <dbReference type="SAM" id="MobiDB-lite"/>
    </source>
</evidence>
<protein>
    <submittedName>
        <fullName evidence="2">Uncharacterized protein</fullName>
    </submittedName>
</protein>
<feature type="region of interest" description="Disordered" evidence="1">
    <location>
        <begin position="120"/>
        <end position="143"/>
    </location>
</feature>
<name>A0A3M0KJB1_HIRRU</name>
<gene>
    <name evidence="2" type="ORF">DUI87_16734</name>
</gene>
<dbReference type="EMBL" id="QRBI01000120">
    <property type="protein sequence ID" value="RMC07277.1"/>
    <property type="molecule type" value="Genomic_DNA"/>
</dbReference>
<feature type="region of interest" description="Disordered" evidence="1">
    <location>
        <begin position="26"/>
        <end position="67"/>
    </location>
</feature>
<organism evidence="2 3">
    <name type="scientific">Hirundo rustica rustica</name>
    <dbReference type="NCBI Taxonomy" id="333673"/>
    <lineage>
        <taxon>Eukaryota</taxon>
        <taxon>Metazoa</taxon>
        <taxon>Chordata</taxon>
        <taxon>Craniata</taxon>
        <taxon>Vertebrata</taxon>
        <taxon>Euteleostomi</taxon>
        <taxon>Archelosauria</taxon>
        <taxon>Archosauria</taxon>
        <taxon>Dinosauria</taxon>
        <taxon>Saurischia</taxon>
        <taxon>Theropoda</taxon>
        <taxon>Coelurosauria</taxon>
        <taxon>Aves</taxon>
        <taxon>Neognathae</taxon>
        <taxon>Neoaves</taxon>
        <taxon>Telluraves</taxon>
        <taxon>Australaves</taxon>
        <taxon>Passeriformes</taxon>
        <taxon>Sylvioidea</taxon>
        <taxon>Hirundinidae</taxon>
        <taxon>Hirundo</taxon>
    </lineage>
</organism>
<evidence type="ECO:0000313" key="2">
    <source>
        <dbReference type="EMBL" id="RMC07277.1"/>
    </source>
</evidence>